<feature type="region of interest" description="Disordered" evidence="6">
    <location>
        <begin position="179"/>
        <end position="208"/>
    </location>
</feature>
<feature type="compositionally biased region" description="Acidic residues" evidence="6">
    <location>
        <begin position="183"/>
        <end position="193"/>
    </location>
</feature>
<comment type="caution">
    <text evidence="9">The sequence shown here is derived from an EMBL/GenBank/DDBJ whole genome shotgun (WGS) entry which is preliminary data.</text>
</comment>
<dbReference type="PANTHER" id="PTHR33284:SF1">
    <property type="entry name" value="RIBOSOMAL PROTEIN L25_GLN-TRNA SYNTHETASE, ANTI-CODON-BINDING DOMAIN-CONTAINING PROTEIN"/>
    <property type="match status" value="1"/>
</dbReference>
<dbReference type="InterPro" id="IPR029751">
    <property type="entry name" value="Ribosomal_L25_dom"/>
</dbReference>
<comment type="subunit">
    <text evidence="5">Part of the 50S ribosomal subunit; part of the 5S rRNA/L5/L18/L25 subcomplex. Contacts the 5S rRNA. Binds to the 5S rRNA independently of L5 and L18.</text>
</comment>
<gene>
    <name evidence="5" type="primary">rplY</name>
    <name evidence="5" type="synonym">ctc</name>
    <name evidence="9" type="ORF">AB0L16_09915</name>
</gene>
<comment type="function">
    <text evidence="5">This is one of the proteins that binds to the 5S RNA in the ribosome where it forms part of the central protuberance.</text>
</comment>
<evidence type="ECO:0000256" key="6">
    <source>
        <dbReference type="SAM" id="MobiDB-lite"/>
    </source>
</evidence>
<dbReference type="InterPro" id="IPR020930">
    <property type="entry name" value="Ribosomal_uL5_bac-type"/>
</dbReference>
<dbReference type="PANTHER" id="PTHR33284">
    <property type="entry name" value="RIBOSOMAL PROTEIN L25/GLN-TRNA SYNTHETASE, ANTI-CODON-BINDING DOMAIN-CONTAINING PROTEIN"/>
    <property type="match status" value="1"/>
</dbReference>
<dbReference type="InterPro" id="IPR001021">
    <property type="entry name" value="Ribosomal_bL25_long"/>
</dbReference>
<proteinExistence type="inferred from homology"/>
<evidence type="ECO:0000256" key="4">
    <source>
        <dbReference type="ARBA" id="ARBA00023274"/>
    </source>
</evidence>
<dbReference type="Gene3D" id="2.170.120.20">
    <property type="entry name" value="Ribosomal protein L25, beta domain"/>
    <property type="match status" value="1"/>
</dbReference>
<keyword evidence="4 5" id="KW-0687">Ribonucleoprotein</keyword>
<dbReference type="EMBL" id="JBFAUK010000005">
    <property type="protein sequence ID" value="MEV5506782.1"/>
    <property type="molecule type" value="Genomic_DNA"/>
</dbReference>
<dbReference type="Pfam" id="PF01386">
    <property type="entry name" value="Ribosomal_L25p"/>
    <property type="match status" value="1"/>
</dbReference>
<organism evidence="9 10">
    <name type="scientific">Streptomyces orinoci</name>
    <name type="common">Streptoverticillium orinoci</name>
    <dbReference type="NCBI Taxonomy" id="67339"/>
    <lineage>
        <taxon>Bacteria</taxon>
        <taxon>Bacillati</taxon>
        <taxon>Actinomycetota</taxon>
        <taxon>Actinomycetes</taxon>
        <taxon>Kitasatosporales</taxon>
        <taxon>Streptomycetaceae</taxon>
        <taxon>Streptomyces</taxon>
    </lineage>
</organism>
<dbReference type="SUPFAM" id="SSF50715">
    <property type="entry name" value="Ribosomal protein L25-like"/>
    <property type="match status" value="1"/>
</dbReference>
<keyword evidence="1 5" id="KW-0699">rRNA-binding</keyword>
<keyword evidence="3 5" id="KW-0689">Ribosomal protein</keyword>
<accession>A0ABV3JV91</accession>
<evidence type="ECO:0000313" key="10">
    <source>
        <dbReference type="Proteomes" id="UP001552594"/>
    </source>
</evidence>
<dbReference type="InterPro" id="IPR020056">
    <property type="entry name" value="Rbsml_bL25/Gln-tRNA_synth_N"/>
</dbReference>
<dbReference type="Gene3D" id="2.40.240.10">
    <property type="entry name" value="Ribosomal Protein L25, Chain P"/>
    <property type="match status" value="1"/>
</dbReference>
<evidence type="ECO:0000259" key="8">
    <source>
        <dbReference type="Pfam" id="PF14693"/>
    </source>
</evidence>
<dbReference type="NCBIfam" id="NF004131">
    <property type="entry name" value="PRK05618.2-1"/>
    <property type="match status" value="1"/>
</dbReference>
<evidence type="ECO:0000259" key="7">
    <source>
        <dbReference type="Pfam" id="PF01386"/>
    </source>
</evidence>
<evidence type="ECO:0000256" key="3">
    <source>
        <dbReference type="ARBA" id="ARBA00022980"/>
    </source>
</evidence>
<feature type="domain" description="Large ribosomal subunit protein bL25 L25" evidence="7">
    <location>
        <begin position="6"/>
        <end position="91"/>
    </location>
</feature>
<dbReference type="CDD" id="cd00495">
    <property type="entry name" value="Ribosomal_L25_TL5_CTC"/>
    <property type="match status" value="1"/>
</dbReference>
<sequence>MAEVKLSAEVRKEFGKGAARRIRRDDKVPAVIYGHGAEPKHVVVEGHALWMALKTPNVLIRLDIQGEKNELCIPKEVQRDPLKGFLVHADLLAVKRGEKVTVEVPVHTEGDLAPGGNLLEYILNALPVETEATHIPEAVTVSIEGLEAGHTVQAGDIPLPRGTELAVEPDTAVLQVVAAQAEEVPEEEEEEAAEERAEAPAEAPAAES</sequence>
<evidence type="ECO:0000256" key="1">
    <source>
        <dbReference type="ARBA" id="ARBA00022730"/>
    </source>
</evidence>
<dbReference type="HAMAP" id="MF_01334">
    <property type="entry name" value="Ribosomal_bL25_CTC"/>
    <property type="match status" value="1"/>
</dbReference>
<evidence type="ECO:0000313" key="9">
    <source>
        <dbReference type="EMBL" id="MEV5506782.1"/>
    </source>
</evidence>
<dbReference type="Pfam" id="PF14693">
    <property type="entry name" value="Ribosomal_TL5_C"/>
    <property type="match status" value="1"/>
</dbReference>
<protein>
    <recommendedName>
        <fullName evidence="5">Large ribosomal subunit protein bL25</fullName>
    </recommendedName>
    <alternativeName>
        <fullName evidence="5">General stress protein CTC</fullName>
    </alternativeName>
</protein>
<dbReference type="Proteomes" id="UP001552594">
    <property type="component" value="Unassembled WGS sequence"/>
</dbReference>
<comment type="similarity">
    <text evidence="5">Belongs to the bacterial ribosomal protein bL25 family. CTC subfamily.</text>
</comment>
<keyword evidence="2 5" id="KW-0694">RNA-binding</keyword>
<dbReference type="InterPro" id="IPR020057">
    <property type="entry name" value="Ribosomal_bL25_b-dom"/>
</dbReference>
<dbReference type="GO" id="GO:0005840">
    <property type="term" value="C:ribosome"/>
    <property type="evidence" value="ECO:0007669"/>
    <property type="project" value="UniProtKB-KW"/>
</dbReference>
<dbReference type="InterPro" id="IPR037121">
    <property type="entry name" value="Ribosomal_bL25_C"/>
</dbReference>
<dbReference type="InterPro" id="IPR011035">
    <property type="entry name" value="Ribosomal_bL25/Gln-tRNA_synth"/>
</dbReference>
<reference evidence="9 10" key="1">
    <citation type="submission" date="2024-06" db="EMBL/GenBank/DDBJ databases">
        <title>The Natural Products Discovery Center: Release of the First 8490 Sequenced Strains for Exploring Actinobacteria Biosynthetic Diversity.</title>
        <authorList>
            <person name="Kalkreuter E."/>
            <person name="Kautsar S.A."/>
            <person name="Yang D."/>
            <person name="Bader C.D."/>
            <person name="Teijaro C.N."/>
            <person name="Fluegel L."/>
            <person name="Davis C.M."/>
            <person name="Simpson J.R."/>
            <person name="Lauterbach L."/>
            <person name="Steele A.D."/>
            <person name="Gui C."/>
            <person name="Meng S."/>
            <person name="Li G."/>
            <person name="Viehrig K."/>
            <person name="Ye F."/>
            <person name="Su P."/>
            <person name="Kiefer A.F."/>
            <person name="Nichols A."/>
            <person name="Cepeda A.J."/>
            <person name="Yan W."/>
            <person name="Fan B."/>
            <person name="Jiang Y."/>
            <person name="Adhikari A."/>
            <person name="Zheng C.-J."/>
            <person name="Schuster L."/>
            <person name="Cowan T.M."/>
            <person name="Smanski M.J."/>
            <person name="Chevrette M.G."/>
            <person name="De Carvalho L.P.S."/>
            <person name="Shen B."/>
        </authorList>
    </citation>
    <scope>NUCLEOTIDE SEQUENCE [LARGE SCALE GENOMIC DNA]</scope>
    <source>
        <strain evidence="9 10">NPDC052347</strain>
    </source>
</reference>
<evidence type="ECO:0000256" key="5">
    <source>
        <dbReference type="HAMAP-Rule" id="MF_01334"/>
    </source>
</evidence>
<dbReference type="RefSeq" id="WP_109279295.1">
    <property type="nucleotide sequence ID" value="NZ_JBFAUK010000005.1"/>
</dbReference>
<evidence type="ECO:0000256" key="2">
    <source>
        <dbReference type="ARBA" id="ARBA00022884"/>
    </source>
</evidence>
<feature type="domain" description="Large ribosomal subunit protein bL25 beta" evidence="8">
    <location>
        <begin position="99"/>
        <end position="179"/>
    </location>
</feature>
<name>A0ABV3JV91_STRON</name>
<dbReference type="NCBIfam" id="TIGR00731">
    <property type="entry name" value="bL25_bact_ctc"/>
    <property type="match status" value="1"/>
</dbReference>
<keyword evidence="10" id="KW-1185">Reference proteome</keyword>